<evidence type="ECO:0000313" key="2">
    <source>
        <dbReference type="EMBL" id="KRM09121.1"/>
    </source>
</evidence>
<sequence>MMVQVIDLDLPVYNLVQEVPAVVPVMVGLGLDGVTSPALLKTAGRFMTLRKGAAMKQIPLSELIAQLEQAGFEVDDHESE</sequence>
<gene>
    <name evidence="2" type="ORF">FC15_GL001771</name>
</gene>
<comment type="caution">
    <text evidence="2">The sequence shown here is derived from an EMBL/GenBank/DDBJ whole genome shotgun (WGS) entry which is preliminary data.</text>
</comment>
<dbReference type="Pfam" id="PF08984">
    <property type="entry name" value="DUF1858"/>
    <property type="match status" value="1"/>
</dbReference>
<dbReference type="AlphaFoldDB" id="A0A0R1VTM1"/>
<dbReference type="STRING" id="1423735.FC15_GL001771"/>
<dbReference type="InterPro" id="IPR038062">
    <property type="entry name" value="ScdA-like_N_sf"/>
</dbReference>
<dbReference type="PATRIC" id="fig|1423735.3.peg.1838"/>
<organism evidence="2 3">
    <name type="scientific">Lapidilactobacillus concavus DSM 17758</name>
    <dbReference type="NCBI Taxonomy" id="1423735"/>
    <lineage>
        <taxon>Bacteria</taxon>
        <taxon>Bacillati</taxon>
        <taxon>Bacillota</taxon>
        <taxon>Bacilli</taxon>
        <taxon>Lactobacillales</taxon>
        <taxon>Lactobacillaceae</taxon>
        <taxon>Lapidilactobacillus</taxon>
    </lineage>
</organism>
<reference evidence="2 3" key="1">
    <citation type="journal article" date="2015" name="Genome Announc.">
        <title>Expanding the biotechnology potential of lactobacilli through comparative genomics of 213 strains and associated genera.</title>
        <authorList>
            <person name="Sun Z."/>
            <person name="Harris H.M."/>
            <person name="McCann A."/>
            <person name="Guo C."/>
            <person name="Argimon S."/>
            <person name="Zhang W."/>
            <person name="Yang X."/>
            <person name="Jeffery I.B."/>
            <person name="Cooney J.C."/>
            <person name="Kagawa T.F."/>
            <person name="Liu W."/>
            <person name="Song Y."/>
            <person name="Salvetti E."/>
            <person name="Wrobel A."/>
            <person name="Rasinkangas P."/>
            <person name="Parkhill J."/>
            <person name="Rea M.C."/>
            <person name="O'Sullivan O."/>
            <person name="Ritari J."/>
            <person name="Douillard F.P."/>
            <person name="Paul Ross R."/>
            <person name="Yang R."/>
            <person name="Briner A.E."/>
            <person name="Felis G.E."/>
            <person name="de Vos W.M."/>
            <person name="Barrangou R."/>
            <person name="Klaenhammer T.R."/>
            <person name="Caufield P.W."/>
            <person name="Cui Y."/>
            <person name="Zhang H."/>
            <person name="O'Toole P.W."/>
        </authorList>
    </citation>
    <scope>NUCLEOTIDE SEQUENCE [LARGE SCALE GENOMIC DNA]</scope>
    <source>
        <strain evidence="2 3">DSM 17758</strain>
    </source>
</reference>
<proteinExistence type="predicted"/>
<keyword evidence="3" id="KW-1185">Reference proteome</keyword>
<dbReference type="Proteomes" id="UP000051315">
    <property type="component" value="Unassembled WGS sequence"/>
</dbReference>
<dbReference type="InterPro" id="IPR015077">
    <property type="entry name" value="DUF1858"/>
</dbReference>
<evidence type="ECO:0000259" key="1">
    <source>
        <dbReference type="Pfam" id="PF08984"/>
    </source>
</evidence>
<dbReference type="SUPFAM" id="SSF140683">
    <property type="entry name" value="SP0561-like"/>
    <property type="match status" value="1"/>
</dbReference>
<dbReference type="Gene3D" id="1.10.3910.10">
    <property type="entry name" value="SP0561-like"/>
    <property type="match status" value="1"/>
</dbReference>
<evidence type="ECO:0000313" key="3">
    <source>
        <dbReference type="Proteomes" id="UP000051315"/>
    </source>
</evidence>
<accession>A0A0R1VTM1</accession>
<dbReference type="EMBL" id="AZFX01000059">
    <property type="protein sequence ID" value="KRM09121.1"/>
    <property type="molecule type" value="Genomic_DNA"/>
</dbReference>
<name>A0A0R1VTM1_9LACO</name>
<protein>
    <recommendedName>
        <fullName evidence="1">DUF1858 domain-containing protein</fullName>
    </recommendedName>
</protein>
<feature type="domain" description="DUF1858" evidence="1">
    <location>
        <begin position="6"/>
        <end position="64"/>
    </location>
</feature>